<evidence type="ECO:0000313" key="4">
    <source>
        <dbReference type="EMBL" id="OXB86043.1"/>
    </source>
</evidence>
<dbReference type="PIRSF" id="PIRSF000103">
    <property type="entry name" value="HIBADH"/>
    <property type="match status" value="1"/>
</dbReference>
<dbReference type="SUPFAM" id="SSF51735">
    <property type="entry name" value="NAD(P)-binding Rossmann-fold domains"/>
    <property type="match status" value="1"/>
</dbReference>
<dbReference type="KEGG" id="gtm:GT3921_11760"/>
<evidence type="ECO:0000256" key="3">
    <source>
        <dbReference type="ARBA" id="ARBA00023027"/>
    </source>
</evidence>
<comment type="similarity">
    <text evidence="1">Belongs to the HIBADH-related family.</text>
</comment>
<sequence>MTRVGFIGLGVMGSRMAKRLLEAGFNVTVYNRTTEKAVPLVNLGARQAATVAELAGEADIICTCLSMPDDVIEVYTGEGGVLSLARPGTICLDFTTVGPKTSRFVARRAGERGVAYLDAPVSGGPEGAEQGALTIMVGGAKEAWEQVRPLLGVLGKTVEYLGESGAGSAAKVINQYLVAVHSVAAAEAMVAGVAYGLHAGKLYRLLKESYGDSRMLRRHMEQFVLPRRFTPGGAVKYVHKDVRLANELMDEIGLGHRLGVQAEKAFAEAIAAGFADLDMSAVIQPLEQRVGVVVKETEWTK</sequence>
<keyword evidence="3" id="KW-0520">NAD</keyword>
<dbReference type="GO" id="GO:0016491">
    <property type="term" value="F:oxidoreductase activity"/>
    <property type="evidence" value="ECO:0007669"/>
    <property type="project" value="UniProtKB-KW"/>
</dbReference>
<dbReference type="PROSITE" id="PS00895">
    <property type="entry name" value="3_HYDROXYISOBUT_DH"/>
    <property type="match status" value="1"/>
</dbReference>
<dbReference type="InterPro" id="IPR015815">
    <property type="entry name" value="HIBADH-related"/>
</dbReference>
<name>A0A226Q170_9BACL</name>
<accession>A0A226Q170</accession>
<dbReference type="SUPFAM" id="SSF48179">
    <property type="entry name" value="6-phosphogluconate dehydrogenase C-terminal domain-like"/>
    <property type="match status" value="1"/>
</dbReference>
<dbReference type="Pfam" id="PF14833">
    <property type="entry name" value="NAD_binding_11"/>
    <property type="match status" value="1"/>
</dbReference>
<evidence type="ECO:0000313" key="5">
    <source>
        <dbReference type="Proteomes" id="UP000198378"/>
    </source>
</evidence>
<dbReference type="InterPro" id="IPR002204">
    <property type="entry name" value="3-OH-isobutyrate_DH-rel_CS"/>
</dbReference>
<dbReference type="GO" id="GO:0016054">
    <property type="term" value="P:organic acid catabolic process"/>
    <property type="evidence" value="ECO:0007669"/>
    <property type="project" value="UniProtKB-ARBA"/>
</dbReference>
<dbReference type="AlphaFoldDB" id="A0A226Q170"/>
<dbReference type="Pfam" id="PF03446">
    <property type="entry name" value="NAD_binding_2"/>
    <property type="match status" value="1"/>
</dbReference>
<dbReference type="Gene3D" id="3.40.50.720">
    <property type="entry name" value="NAD(P)-binding Rossmann-like Domain"/>
    <property type="match status" value="1"/>
</dbReference>
<proteinExistence type="inferred from homology"/>
<reference evidence="4 5" key="1">
    <citation type="submission" date="2017-05" db="EMBL/GenBank/DDBJ databases">
        <title>The genome sequence of Geobacillus thermocatenulatus DSM 730.</title>
        <authorList>
            <person name="Ramaloko W.T."/>
            <person name="Koen N."/>
            <person name="Polliack S."/>
            <person name="Aliyu H."/>
            <person name="Lebre P."/>
            <person name="Mohr T."/>
            <person name="Oswald F."/>
            <person name="Zwick M."/>
            <person name="Neumann A."/>
            <person name="Syldatk C."/>
            <person name="Cowan D."/>
            <person name="De Maayer P."/>
        </authorList>
    </citation>
    <scope>NUCLEOTIDE SEQUENCE [LARGE SCALE GENOMIC DNA]</scope>
    <source>
        <strain evidence="4 5">BGSC 93A1</strain>
    </source>
</reference>
<dbReference type="InterPro" id="IPR008927">
    <property type="entry name" value="6-PGluconate_DH-like_C_sf"/>
</dbReference>
<keyword evidence="2" id="KW-0560">Oxidoreductase</keyword>
<organism evidence="4 5">
    <name type="scientific">Geobacillus thermocatenulatus</name>
    <dbReference type="NCBI Taxonomy" id="33938"/>
    <lineage>
        <taxon>Bacteria</taxon>
        <taxon>Bacillati</taxon>
        <taxon>Bacillota</taxon>
        <taxon>Bacilli</taxon>
        <taxon>Bacillales</taxon>
        <taxon>Anoxybacillaceae</taxon>
        <taxon>Geobacillus</taxon>
        <taxon>Geobacillus thermoleovorans group</taxon>
    </lineage>
</organism>
<keyword evidence="5" id="KW-1185">Reference proteome</keyword>
<dbReference type="InterPro" id="IPR036291">
    <property type="entry name" value="NAD(P)-bd_dom_sf"/>
</dbReference>
<dbReference type="PANTHER" id="PTHR43060">
    <property type="entry name" value="3-HYDROXYISOBUTYRATE DEHYDROGENASE-LIKE 1, MITOCHONDRIAL-RELATED"/>
    <property type="match status" value="1"/>
</dbReference>
<evidence type="ECO:0000256" key="1">
    <source>
        <dbReference type="ARBA" id="ARBA00009080"/>
    </source>
</evidence>
<dbReference type="GO" id="GO:0050661">
    <property type="term" value="F:NADP binding"/>
    <property type="evidence" value="ECO:0007669"/>
    <property type="project" value="InterPro"/>
</dbReference>
<dbReference type="Gene3D" id="1.10.1040.10">
    <property type="entry name" value="N-(1-d-carboxylethyl)-l-norvaline Dehydrogenase, domain 2"/>
    <property type="match status" value="1"/>
</dbReference>
<dbReference type="InterPro" id="IPR029154">
    <property type="entry name" value="HIBADH-like_NADP-bd"/>
</dbReference>
<evidence type="ECO:0000256" key="2">
    <source>
        <dbReference type="ARBA" id="ARBA00023002"/>
    </source>
</evidence>
<gene>
    <name evidence="4" type="ORF">B9L19_10755</name>
</gene>
<dbReference type="GO" id="GO:0051287">
    <property type="term" value="F:NAD binding"/>
    <property type="evidence" value="ECO:0007669"/>
    <property type="project" value="InterPro"/>
</dbReference>
<comment type="caution">
    <text evidence="4">The sequence shown here is derived from an EMBL/GenBank/DDBJ whole genome shotgun (WGS) entry which is preliminary data.</text>
</comment>
<dbReference type="InterPro" id="IPR013328">
    <property type="entry name" value="6PGD_dom2"/>
</dbReference>
<dbReference type="EMBL" id="NEWK01000002">
    <property type="protein sequence ID" value="OXB86043.1"/>
    <property type="molecule type" value="Genomic_DNA"/>
</dbReference>
<dbReference type="RefSeq" id="WP_047753201.1">
    <property type="nucleotide sequence ID" value="NZ_CP018058.1"/>
</dbReference>
<dbReference type="PANTHER" id="PTHR43060:SF15">
    <property type="entry name" value="3-HYDROXYISOBUTYRATE DEHYDROGENASE-LIKE 1, MITOCHONDRIAL-RELATED"/>
    <property type="match status" value="1"/>
</dbReference>
<dbReference type="Proteomes" id="UP000198378">
    <property type="component" value="Unassembled WGS sequence"/>
</dbReference>
<protein>
    <submittedName>
        <fullName evidence="4">3-hydroxyisobutyrate dehydrogenase</fullName>
    </submittedName>
</protein>
<dbReference type="InterPro" id="IPR006115">
    <property type="entry name" value="6PGDH_NADP-bd"/>
</dbReference>